<gene>
    <name evidence="4" type="ORF">Rmf_38510</name>
</gene>
<dbReference type="InterPro" id="IPR036736">
    <property type="entry name" value="ACP-like_sf"/>
</dbReference>
<organism evidence="4 5">
    <name type="scientific">Roseomonas fluvialis</name>
    <dbReference type="NCBI Taxonomy" id="1750527"/>
    <lineage>
        <taxon>Bacteria</taxon>
        <taxon>Pseudomonadati</taxon>
        <taxon>Pseudomonadota</taxon>
        <taxon>Alphaproteobacteria</taxon>
        <taxon>Acetobacterales</taxon>
        <taxon>Roseomonadaceae</taxon>
        <taxon>Roseomonas</taxon>
    </lineage>
</organism>
<evidence type="ECO:0000256" key="1">
    <source>
        <dbReference type="ARBA" id="ARBA00022450"/>
    </source>
</evidence>
<dbReference type="PROSITE" id="PS50075">
    <property type="entry name" value="CARRIER"/>
    <property type="match status" value="1"/>
</dbReference>
<evidence type="ECO:0000313" key="4">
    <source>
        <dbReference type="EMBL" id="BDG73922.1"/>
    </source>
</evidence>
<keyword evidence="1" id="KW-0596">Phosphopantetheine</keyword>
<dbReference type="InterPro" id="IPR020806">
    <property type="entry name" value="PKS_PP-bd"/>
</dbReference>
<reference evidence="4 5" key="1">
    <citation type="journal article" date="2016" name="Microbes Environ.">
        <title>Phylogenetically diverse aerobic anoxygenic phototrophic bacteria isolated from epilithic biofilms in Tama river, Japan.</title>
        <authorList>
            <person name="Hirose S."/>
            <person name="Matsuura K."/>
            <person name="Haruta S."/>
        </authorList>
    </citation>
    <scope>NUCLEOTIDE SEQUENCE [LARGE SCALE GENOMIC DNA]</scope>
    <source>
        <strain evidence="4 5">S08</strain>
    </source>
</reference>
<dbReference type="SUPFAM" id="SSF47336">
    <property type="entry name" value="ACP-like"/>
    <property type="match status" value="1"/>
</dbReference>
<dbReference type="Proteomes" id="UP000831327">
    <property type="component" value="Chromosome"/>
</dbReference>
<feature type="domain" description="Carrier" evidence="3">
    <location>
        <begin position="9"/>
        <end position="96"/>
    </location>
</feature>
<evidence type="ECO:0000256" key="2">
    <source>
        <dbReference type="ARBA" id="ARBA00022553"/>
    </source>
</evidence>
<protein>
    <recommendedName>
        <fullName evidence="3">Carrier domain-containing protein</fullName>
    </recommendedName>
</protein>
<evidence type="ECO:0000259" key="3">
    <source>
        <dbReference type="PROSITE" id="PS50075"/>
    </source>
</evidence>
<dbReference type="SMART" id="SM00823">
    <property type="entry name" value="PKS_PP"/>
    <property type="match status" value="1"/>
</dbReference>
<dbReference type="EMBL" id="AP025637">
    <property type="protein sequence ID" value="BDG73922.1"/>
    <property type="molecule type" value="Genomic_DNA"/>
</dbReference>
<keyword evidence="2" id="KW-0597">Phosphoprotein</keyword>
<sequence length="96" mass="10172">MQQPSTAITRDAAALRALVAEGVRQNPVVFVSDPVLLARLADPAADCSFEALGFDSLARMELCIWIQLEAGLEVTEAEMLDHPSVAALSAHLAARG</sequence>
<keyword evidence="5" id="KW-1185">Reference proteome</keyword>
<accession>A0ABM7Y7I5</accession>
<dbReference type="InterPro" id="IPR009081">
    <property type="entry name" value="PP-bd_ACP"/>
</dbReference>
<evidence type="ECO:0000313" key="5">
    <source>
        <dbReference type="Proteomes" id="UP000831327"/>
    </source>
</evidence>
<dbReference type="Gene3D" id="1.10.1200.10">
    <property type="entry name" value="ACP-like"/>
    <property type="match status" value="1"/>
</dbReference>
<dbReference type="Pfam" id="PF00550">
    <property type="entry name" value="PP-binding"/>
    <property type="match status" value="1"/>
</dbReference>
<dbReference type="RefSeq" id="WP_244408134.1">
    <property type="nucleotide sequence ID" value="NZ_AP025637.1"/>
</dbReference>
<name>A0ABM7Y7I5_9PROT</name>
<proteinExistence type="predicted"/>